<dbReference type="Gene3D" id="3.30.420.40">
    <property type="match status" value="2"/>
</dbReference>
<gene>
    <name evidence="2" type="primary">anmK</name>
    <name evidence="3" type="ORF">WNY59_07630</name>
</gene>
<keyword evidence="2 3" id="KW-0418">Kinase</keyword>
<dbReference type="EMBL" id="JBBMQO010000003">
    <property type="protein sequence ID" value="MEM5501457.1"/>
    <property type="molecule type" value="Genomic_DNA"/>
</dbReference>
<comment type="pathway">
    <text evidence="2">Cell wall biogenesis; peptidoglycan recycling.</text>
</comment>
<dbReference type="GO" id="GO:0016301">
    <property type="term" value="F:kinase activity"/>
    <property type="evidence" value="ECO:0007669"/>
    <property type="project" value="UniProtKB-KW"/>
</dbReference>
<evidence type="ECO:0000256" key="2">
    <source>
        <dbReference type="HAMAP-Rule" id="MF_01270"/>
    </source>
</evidence>
<comment type="function">
    <text evidence="2">Catalyzes the specific phosphorylation of 1,6-anhydro-N-acetylmuramic acid (anhMurNAc) with the simultaneous cleavage of the 1,6-anhydro ring, generating MurNAc-6-P. Is required for the utilization of anhMurNAc either imported from the medium or derived from its own cell wall murein, and thus plays a role in cell wall recycling.</text>
</comment>
<protein>
    <recommendedName>
        <fullName evidence="2">Anhydro-N-acetylmuramic acid kinase</fullName>
        <ecNumber evidence="2">2.7.1.170</ecNumber>
    </recommendedName>
    <alternativeName>
        <fullName evidence="2">AnhMurNAc kinase</fullName>
    </alternativeName>
</protein>
<feature type="binding site" evidence="2">
    <location>
        <begin position="13"/>
        <end position="20"/>
    </location>
    <ligand>
        <name>ATP</name>
        <dbReference type="ChEBI" id="CHEBI:30616"/>
    </ligand>
</feature>
<keyword evidence="2 3" id="KW-0808">Transferase</keyword>
<name>A0ABU9T5Q3_9HYPH</name>
<dbReference type="EC" id="2.7.1.170" evidence="2"/>
<keyword evidence="4" id="KW-1185">Reference proteome</keyword>
<dbReference type="PANTHER" id="PTHR30605">
    <property type="entry name" value="ANHYDRO-N-ACETYLMURAMIC ACID KINASE"/>
    <property type="match status" value="1"/>
</dbReference>
<comment type="caution">
    <text evidence="3">The sequence shown here is derived from an EMBL/GenBank/DDBJ whole genome shotgun (WGS) entry which is preliminary data.</text>
</comment>
<sequence>MQQIIRAIGLMSGTSMDGIDVALIETDGLAYVKPLNSAVLPYNEDFKKQIEQALADAQSVTNRQERPGCLNEVEQAITAWHIYAVAQLGEIADVIGFHGQTVLHRPDEGYTIQLGDGAALARESGMNVVFDMRANDMVHGGQGAPLVPIYHQALAAQLDEQTRKNGVGFINIGGISNATFVFEGQDPIALDCGPGNALLDQWVQSEANIAYDDGGLIADKGVAHDDVIERYVRLPFFDREGPKSLDRGDFTLEHVQGMALADGAATLAKLTAAAIAKSATDLDQMPKTLIVSGGGARNACIMRYLSEIMGDAVNVAASDTYGFSSDMMEAEAWAYLAVRSLKGLPLTFPSTTGCEKPVTGGVLAKAI</sequence>
<dbReference type="RefSeq" id="WP_342847957.1">
    <property type="nucleotide sequence ID" value="NZ_JBBMQO010000003.1"/>
</dbReference>
<dbReference type="NCBIfam" id="NF007141">
    <property type="entry name" value="PRK09585.1-5"/>
    <property type="match status" value="1"/>
</dbReference>
<reference evidence="3 4" key="1">
    <citation type="submission" date="2024-03" db="EMBL/GenBank/DDBJ databases">
        <title>Community enrichment and isolation of bacterial strains for fucoidan degradation.</title>
        <authorList>
            <person name="Sichert A."/>
        </authorList>
    </citation>
    <scope>NUCLEOTIDE SEQUENCE [LARGE SCALE GENOMIC DNA]</scope>
    <source>
        <strain evidence="3 4">AS62</strain>
    </source>
</reference>
<keyword evidence="2" id="KW-0547">Nucleotide-binding</keyword>
<comment type="similarity">
    <text evidence="2">Belongs to the anhydro-N-acetylmuramic acid kinase family.</text>
</comment>
<dbReference type="InterPro" id="IPR005338">
    <property type="entry name" value="Anhydro_N_Ac-Mur_kinase"/>
</dbReference>
<evidence type="ECO:0000313" key="3">
    <source>
        <dbReference type="EMBL" id="MEM5501457.1"/>
    </source>
</evidence>
<comment type="catalytic activity">
    <reaction evidence="2">
        <text>1,6-anhydro-N-acetyl-beta-muramate + ATP + H2O = N-acetyl-D-muramate 6-phosphate + ADP + H(+)</text>
        <dbReference type="Rhea" id="RHEA:24952"/>
        <dbReference type="ChEBI" id="CHEBI:15377"/>
        <dbReference type="ChEBI" id="CHEBI:15378"/>
        <dbReference type="ChEBI" id="CHEBI:30616"/>
        <dbReference type="ChEBI" id="CHEBI:58690"/>
        <dbReference type="ChEBI" id="CHEBI:58722"/>
        <dbReference type="ChEBI" id="CHEBI:456216"/>
        <dbReference type="EC" id="2.7.1.170"/>
    </reaction>
</comment>
<dbReference type="HAMAP" id="MF_01270">
    <property type="entry name" value="AnhMurNAc_kinase"/>
    <property type="match status" value="1"/>
</dbReference>
<keyword evidence="2" id="KW-0067">ATP-binding</keyword>
<dbReference type="InterPro" id="IPR043129">
    <property type="entry name" value="ATPase_NBD"/>
</dbReference>
<comment type="pathway">
    <text evidence="2">Amino-sugar metabolism; 1,6-anhydro-N-acetylmuramate degradation.</text>
</comment>
<evidence type="ECO:0000256" key="1">
    <source>
        <dbReference type="ARBA" id="ARBA00023277"/>
    </source>
</evidence>
<accession>A0ABU9T5Q3</accession>
<organism evidence="3 4">
    <name type="scientific">Ahrensia kielensis</name>
    <dbReference type="NCBI Taxonomy" id="76980"/>
    <lineage>
        <taxon>Bacteria</taxon>
        <taxon>Pseudomonadati</taxon>
        <taxon>Pseudomonadota</taxon>
        <taxon>Alphaproteobacteria</taxon>
        <taxon>Hyphomicrobiales</taxon>
        <taxon>Ahrensiaceae</taxon>
        <taxon>Ahrensia</taxon>
    </lineage>
</organism>
<proteinExistence type="inferred from homology"/>
<dbReference type="SUPFAM" id="SSF53067">
    <property type="entry name" value="Actin-like ATPase domain"/>
    <property type="match status" value="1"/>
</dbReference>
<dbReference type="Proteomes" id="UP001477870">
    <property type="component" value="Unassembled WGS sequence"/>
</dbReference>
<dbReference type="Pfam" id="PF03702">
    <property type="entry name" value="AnmK"/>
    <property type="match status" value="1"/>
</dbReference>
<evidence type="ECO:0000313" key="4">
    <source>
        <dbReference type="Proteomes" id="UP001477870"/>
    </source>
</evidence>
<keyword evidence="1 2" id="KW-0119">Carbohydrate metabolism</keyword>
<dbReference type="PANTHER" id="PTHR30605:SF0">
    <property type="entry name" value="ANHYDRO-N-ACETYLMURAMIC ACID KINASE"/>
    <property type="match status" value="1"/>
</dbReference>